<dbReference type="GO" id="GO:0097157">
    <property type="term" value="F:pre-mRNA intronic binding"/>
    <property type="evidence" value="ECO:0007669"/>
    <property type="project" value="TreeGrafter"/>
</dbReference>
<dbReference type="GO" id="GO:0017070">
    <property type="term" value="F:U6 snRNA binding"/>
    <property type="evidence" value="ECO:0007669"/>
    <property type="project" value="TreeGrafter"/>
</dbReference>
<accession>A0AAD5YPH8</accession>
<evidence type="ECO:0000313" key="3">
    <source>
        <dbReference type="Proteomes" id="UP001213000"/>
    </source>
</evidence>
<evidence type="ECO:0000313" key="2">
    <source>
        <dbReference type="EMBL" id="KAJ3560503.1"/>
    </source>
</evidence>
<dbReference type="EMBL" id="JANIEX010001160">
    <property type="protein sequence ID" value="KAJ3560503.1"/>
    <property type="molecule type" value="Genomic_DNA"/>
</dbReference>
<organism evidence="2 3">
    <name type="scientific">Leucocoprinus birnbaumii</name>
    <dbReference type="NCBI Taxonomy" id="56174"/>
    <lineage>
        <taxon>Eukaryota</taxon>
        <taxon>Fungi</taxon>
        <taxon>Dikarya</taxon>
        <taxon>Basidiomycota</taxon>
        <taxon>Agaricomycotina</taxon>
        <taxon>Agaricomycetes</taxon>
        <taxon>Agaricomycetidae</taxon>
        <taxon>Agaricales</taxon>
        <taxon>Agaricineae</taxon>
        <taxon>Agaricaceae</taxon>
        <taxon>Leucocoprinus</taxon>
    </lineage>
</organism>
<dbReference type="GO" id="GO:0030620">
    <property type="term" value="F:U2 snRNA binding"/>
    <property type="evidence" value="ECO:0007669"/>
    <property type="project" value="TreeGrafter"/>
</dbReference>
<feature type="domain" description="PRO8NT" evidence="1">
    <location>
        <begin position="85"/>
        <end position="128"/>
    </location>
</feature>
<proteinExistence type="predicted"/>
<dbReference type="GO" id="GO:0030619">
    <property type="term" value="F:U1 snRNA binding"/>
    <property type="evidence" value="ECO:0007669"/>
    <property type="project" value="TreeGrafter"/>
</dbReference>
<sequence length="309" mass="34578">MNFAFSSNLPFTLVYGQDSLSKASKPRPSRFTLSSSFQKELIHRVIPQLSQLRTLSCCTTSADADQLSGYTCRALILHVLNFSLFPPFDDEEPPLDYGDNVLDVEPLEAIQLDLDEEEDSAIIDWFYDAKPLIDTKSLRIETVQQGYARWNDKILGLRELNLPRLKSSPLTGFLFQVSDSMSVYPSPTGVMIVNSQLIAQIASGVQHCWPQVAKRFSDAESTMAVGLINLPHKSPEFPDIHSTSKWIHPNKQVVGTLHAPGEDGEPGKTWPSVGKRWKNTDIRHDFAPFTTITIQASDRDKETTIDAND</sequence>
<dbReference type="PANTHER" id="PTHR11140:SF0">
    <property type="entry name" value="PRE-MRNA-PROCESSING-SPLICING FACTOR 8"/>
    <property type="match status" value="1"/>
</dbReference>
<gene>
    <name evidence="2" type="ORF">NP233_g10794</name>
</gene>
<dbReference type="InterPro" id="IPR027652">
    <property type="entry name" value="PRP8"/>
</dbReference>
<dbReference type="GO" id="GO:0005682">
    <property type="term" value="C:U5 snRNP"/>
    <property type="evidence" value="ECO:0007669"/>
    <property type="project" value="TreeGrafter"/>
</dbReference>
<evidence type="ECO:0000259" key="1">
    <source>
        <dbReference type="Pfam" id="PF08082"/>
    </source>
</evidence>
<name>A0AAD5YPH8_9AGAR</name>
<dbReference type="InterPro" id="IPR012591">
    <property type="entry name" value="PRO8NT"/>
</dbReference>
<dbReference type="Pfam" id="PF08082">
    <property type="entry name" value="PRO8NT"/>
    <property type="match status" value="1"/>
</dbReference>
<dbReference type="Proteomes" id="UP001213000">
    <property type="component" value="Unassembled WGS sequence"/>
</dbReference>
<dbReference type="GO" id="GO:0000244">
    <property type="term" value="P:spliceosomal tri-snRNP complex assembly"/>
    <property type="evidence" value="ECO:0007669"/>
    <property type="project" value="TreeGrafter"/>
</dbReference>
<dbReference type="GO" id="GO:0030623">
    <property type="term" value="F:U5 snRNA binding"/>
    <property type="evidence" value="ECO:0007669"/>
    <property type="project" value="TreeGrafter"/>
</dbReference>
<protein>
    <recommendedName>
        <fullName evidence="1">PRO8NT domain-containing protein</fullName>
    </recommendedName>
</protein>
<dbReference type="PANTHER" id="PTHR11140">
    <property type="entry name" value="PRE-MRNA SPLICING FACTOR PRP8"/>
    <property type="match status" value="1"/>
</dbReference>
<comment type="caution">
    <text evidence="2">The sequence shown here is derived from an EMBL/GenBank/DDBJ whole genome shotgun (WGS) entry which is preliminary data.</text>
</comment>
<reference evidence="2" key="1">
    <citation type="submission" date="2022-07" db="EMBL/GenBank/DDBJ databases">
        <title>Genome Sequence of Leucocoprinus birnbaumii.</title>
        <authorList>
            <person name="Buettner E."/>
        </authorList>
    </citation>
    <scope>NUCLEOTIDE SEQUENCE</scope>
    <source>
        <strain evidence="2">VT141</strain>
    </source>
</reference>
<dbReference type="GO" id="GO:0071013">
    <property type="term" value="C:catalytic step 2 spliceosome"/>
    <property type="evidence" value="ECO:0007669"/>
    <property type="project" value="TreeGrafter"/>
</dbReference>
<dbReference type="AlphaFoldDB" id="A0AAD5YPH8"/>
<keyword evidence="3" id="KW-1185">Reference proteome</keyword>